<dbReference type="PANTHER" id="PTHR35901">
    <property type="entry name" value="RIBONUCLEASE VAPC3"/>
    <property type="match status" value="1"/>
</dbReference>
<dbReference type="Proteomes" id="UP001576776">
    <property type="component" value="Unassembled WGS sequence"/>
</dbReference>
<evidence type="ECO:0000313" key="3">
    <source>
        <dbReference type="EMBL" id="MFB2935337.1"/>
    </source>
</evidence>
<comment type="caution">
    <text evidence="3">The sequence shown here is derived from an EMBL/GenBank/DDBJ whole genome shotgun (WGS) entry which is preliminary data.</text>
</comment>
<dbReference type="CDD" id="cd09873">
    <property type="entry name" value="PIN_Pae0151-like"/>
    <property type="match status" value="1"/>
</dbReference>
<dbReference type="InterPro" id="IPR044153">
    <property type="entry name" value="PIN_Pae0151-like"/>
</dbReference>
<name>A0ABV4Y9A2_9CYAN</name>
<sequence>MTKCIDTSVWIPYLLPETLQPQARNLIAPLLTSNERLVAPAFAWTEVGSVLRKKVRLGVITAAEAAGFYDDFCQMPIDYLDSDRIHTKTYEIAEQFSLATLYDAAFLAVAELESAEFWTADRSLLNTLTPCPAYVKKLEA</sequence>
<dbReference type="RefSeq" id="WP_413256855.1">
    <property type="nucleotide sequence ID" value="NZ_JBHFNS010000039.1"/>
</dbReference>
<dbReference type="Gene3D" id="3.40.50.1010">
    <property type="entry name" value="5'-nuclease"/>
    <property type="match status" value="1"/>
</dbReference>
<evidence type="ECO:0000259" key="2">
    <source>
        <dbReference type="Pfam" id="PF01850"/>
    </source>
</evidence>
<protein>
    <submittedName>
        <fullName evidence="3">Type II toxin-antitoxin system VapC family toxin</fullName>
    </submittedName>
</protein>
<dbReference type="InterPro" id="IPR051619">
    <property type="entry name" value="TypeII_TA_RNase_PINc/VapC"/>
</dbReference>
<keyword evidence="4" id="KW-1185">Reference proteome</keyword>
<accession>A0ABV4Y9A2</accession>
<feature type="domain" description="PIN" evidence="2">
    <location>
        <begin position="4"/>
        <end position="124"/>
    </location>
</feature>
<dbReference type="InterPro" id="IPR029060">
    <property type="entry name" value="PIN-like_dom_sf"/>
</dbReference>
<keyword evidence="1" id="KW-0460">Magnesium</keyword>
<dbReference type="PANTHER" id="PTHR35901:SF1">
    <property type="entry name" value="EXONUCLEASE VAPC9"/>
    <property type="match status" value="1"/>
</dbReference>
<evidence type="ECO:0000313" key="4">
    <source>
        <dbReference type="Proteomes" id="UP001576776"/>
    </source>
</evidence>
<gene>
    <name evidence="3" type="ORF">ACE1B6_08655</name>
</gene>
<dbReference type="SUPFAM" id="SSF88723">
    <property type="entry name" value="PIN domain-like"/>
    <property type="match status" value="1"/>
</dbReference>
<organism evidence="3 4">
    <name type="scientific">Floridaenema fluviatile BLCC-F154</name>
    <dbReference type="NCBI Taxonomy" id="3153640"/>
    <lineage>
        <taxon>Bacteria</taxon>
        <taxon>Bacillati</taxon>
        <taxon>Cyanobacteriota</taxon>
        <taxon>Cyanophyceae</taxon>
        <taxon>Oscillatoriophycideae</taxon>
        <taxon>Aerosakkonematales</taxon>
        <taxon>Aerosakkonemataceae</taxon>
        <taxon>Floridanema</taxon>
        <taxon>Floridanema fluviatile</taxon>
    </lineage>
</organism>
<dbReference type="EMBL" id="JBHFNS010000039">
    <property type="protein sequence ID" value="MFB2935337.1"/>
    <property type="molecule type" value="Genomic_DNA"/>
</dbReference>
<reference evidence="3 4" key="1">
    <citation type="submission" date="2024-09" db="EMBL/GenBank/DDBJ databases">
        <title>Floridaenema gen nov. (Aerosakkonemataceae, Aerosakkonematales ord. nov., Cyanobacteria) from benthic tropical and subtropical fresh waters, with the description of four new species.</title>
        <authorList>
            <person name="Moretto J.A."/>
            <person name="Berthold D.E."/>
            <person name="Lefler F.W."/>
            <person name="Huang I.-S."/>
            <person name="Laughinghouse H. IV."/>
        </authorList>
    </citation>
    <scope>NUCLEOTIDE SEQUENCE [LARGE SCALE GENOMIC DNA]</scope>
    <source>
        <strain evidence="3 4">BLCC-F154</strain>
    </source>
</reference>
<proteinExistence type="predicted"/>
<dbReference type="Pfam" id="PF01850">
    <property type="entry name" value="PIN"/>
    <property type="match status" value="1"/>
</dbReference>
<evidence type="ECO:0000256" key="1">
    <source>
        <dbReference type="ARBA" id="ARBA00022842"/>
    </source>
</evidence>
<dbReference type="InterPro" id="IPR002716">
    <property type="entry name" value="PIN_dom"/>
</dbReference>